<dbReference type="Pfam" id="PF01810">
    <property type="entry name" value="LysE"/>
    <property type="match status" value="1"/>
</dbReference>
<dbReference type="GO" id="GO:0015171">
    <property type="term" value="F:amino acid transmembrane transporter activity"/>
    <property type="evidence" value="ECO:0007669"/>
    <property type="project" value="TreeGrafter"/>
</dbReference>
<dbReference type="Proteomes" id="UP000051086">
    <property type="component" value="Unassembled WGS sequence"/>
</dbReference>
<dbReference type="EMBL" id="CYSB01000038">
    <property type="protein sequence ID" value="CUH69233.1"/>
    <property type="molecule type" value="Genomic_DNA"/>
</dbReference>
<evidence type="ECO:0000313" key="8">
    <source>
        <dbReference type="EMBL" id="CUH73565.1"/>
    </source>
</evidence>
<sequence length="214" mass="22583">MPPFETILAVLLAGFALSATPGPSMLYVLSRTVGQDRVAGLASAFGLALGGMALAVATAMGLAAVFAKFTWIVPGLRYLGSAYLIWLGIGMIREARAAALADLHVSEVVRKPVRAIVWQGVLVELLNPKTVLFFALFLPPFIRMGEGNGSVELQFLILGALVPLTAIPSDMLVVFMGSSLAGAINKRRHLREALGWIGGGLLILIAVNLHLGVI</sequence>
<dbReference type="Proteomes" id="UP000051887">
    <property type="component" value="Unassembled WGS sequence"/>
</dbReference>
<keyword evidence="2" id="KW-1003">Cell membrane</keyword>
<evidence type="ECO:0000313" key="10">
    <source>
        <dbReference type="Proteomes" id="UP000051887"/>
    </source>
</evidence>
<feature type="transmembrane region" description="Helical" evidence="6">
    <location>
        <begin position="78"/>
        <end position="95"/>
    </location>
</feature>
<evidence type="ECO:0000256" key="5">
    <source>
        <dbReference type="ARBA" id="ARBA00023136"/>
    </source>
</evidence>
<feature type="transmembrane region" description="Helical" evidence="6">
    <location>
        <begin position="154"/>
        <end position="181"/>
    </location>
</feature>
<evidence type="ECO:0000313" key="7">
    <source>
        <dbReference type="EMBL" id="CUH69233.1"/>
    </source>
</evidence>
<keyword evidence="5 6" id="KW-0472">Membrane</keyword>
<dbReference type="EMBL" id="CYSC01000041">
    <property type="protein sequence ID" value="CUH73565.1"/>
    <property type="molecule type" value="Genomic_DNA"/>
</dbReference>
<evidence type="ECO:0000256" key="6">
    <source>
        <dbReference type="SAM" id="Phobius"/>
    </source>
</evidence>
<dbReference type="PANTHER" id="PTHR30086:SF20">
    <property type="entry name" value="ARGININE EXPORTER PROTEIN ARGO-RELATED"/>
    <property type="match status" value="1"/>
</dbReference>
<keyword evidence="4 6" id="KW-1133">Transmembrane helix</keyword>
<gene>
    <name evidence="8" type="primary">rhtB_2</name>
    <name evidence="7" type="synonym">rhtB_4</name>
    <name evidence="7" type="ORF">TL5118_03192</name>
    <name evidence="8" type="ORF">TL5120_03376</name>
</gene>
<dbReference type="AlphaFoldDB" id="A0A0P1G5Z0"/>
<proteinExistence type="predicted"/>
<dbReference type="PIRSF" id="PIRSF006324">
    <property type="entry name" value="LeuE"/>
    <property type="match status" value="1"/>
</dbReference>
<name>A0A0P1G5Z0_9RHOB</name>
<dbReference type="RefSeq" id="WP_058244717.1">
    <property type="nucleotide sequence ID" value="NZ_CYSB01000038.1"/>
</dbReference>
<organism evidence="8 10">
    <name type="scientific">Thalassovita autumnalis</name>
    <dbReference type="NCBI Taxonomy" id="2072972"/>
    <lineage>
        <taxon>Bacteria</taxon>
        <taxon>Pseudomonadati</taxon>
        <taxon>Pseudomonadota</taxon>
        <taxon>Alphaproteobacteria</taxon>
        <taxon>Rhodobacterales</taxon>
        <taxon>Roseobacteraceae</taxon>
        <taxon>Thalassovita</taxon>
    </lineage>
</organism>
<dbReference type="GO" id="GO:0005886">
    <property type="term" value="C:plasma membrane"/>
    <property type="evidence" value="ECO:0007669"/>
    <property type="project" value="UniProtKB-SubCell"/>
</dbReference>
<comment type="subcellular location">
    <subcellularLocation>
        <location evidence="1">Cell membrane</location>
        <topology evidence="1">Multi-pass membrane protein</topology>
    </subcellularLocation>
</comment>
<reference evidence="7 9" key="2">
    <citation type="submission" date="2015-09" db="EMBL/GenBank/DDBJ databases">
        <authorList>
            <person name="Rodrigo-Torres L."/>
            <person name="Arahal D.R."/>
        </authorList>
    </citation>
    <scope>NUCLEOTIDE SEQUENCE [LARGE SCALE GENOMIC DNA]</scope>
    <source>
        <strain evidence="7 9">CECT 5118</strain>
    </source>
</reference>
<feature type="transmembrane region" description="Helical" evidence="6">
    <location>
        <begin position="6"/>
        <end position="29"/>
    </location>
</feature>
<evidence type="ECO:0000256" key="3">
    <source>
        <dbReference type="ARBA" id="ARBA00022692"/>
    </source>
</evidence>
<evidence type="ECO:0000256" key="2">
    <source>
        <dbReference type="ARBA" id="ARBA00022475"/>
    </source>
</evidence>
<protein>
    <submittedName>
        <fullName evidence="8">Homoserine/homoserine lactone efflux protein</fullName>
    </submittedName>
</protein>
<evidence type="ECO:0000256" key="1">
    <source>
        <dbReference type="ARBA" id="ARBA00004651"/>
    </source>
</evidence>
<feature type="transmembrane region" description="Helical" evidence="6">
    <location>
        <begin position="193"/>
        <end position="213"/>
    </location>
</feature>
<feature type="transmembrane region" description="Helical" evidence="6">
    <location>
        <begin position="116"/>
        <end position="142"/>
    </location>
</feature>
<reference evidence="8 10" key="1">
    <citation type="submission" date="2015-09" db="EMBL/GenBank/DDBJ databases">
        <authorList>
            <consortium name="Swine Surveillance"/>
        </authorList>
    </citation>
    <scope>NUCLEOTIDE SEQUENCE [LARGE SCALE GENOMIC DNA]</scope>
    <source>
        <strain evidence="8 10">5120</strain>
    </source>
</reference>
<dbReference type="PANTHER" id="PTHR30086">
    <property type="entry name" value="ARGININE EXPORTER PROTEIN ARGO"/>
    <property type="match status" value="1"/>
</dbReference>
<dbReference type="OrthoDB" id="9804822at2"/>
<keyword evidence="3 6" id="KW-0812">Transmembrane</keyword>
<evidence type="ECO:0000256" key="4">
    <source>
        <dbReference type="ARBA" id="ARBA00022989"/>
    </source>
</evidence>
<evidence type="ECO:0000313" key="9">
    <source>
        <dbReference type="Proteomes" id="UP000051086"/>
    </source>
</evidence>
<keyword evidence="9" id="KW-1185">Reference proteome</keyword>
<accession>A0A0P1G5Z0</accession>
<dbReference type="InterPro" id="IPR001123">
    <property type="entry name" value="LeuE-type"/>
</dbReference>
<feature type="transmembrane region" description="Helical" evidence="6">
    <location>
        <begin position="41"/>
        <end position="66"/>
    </location>
</feature>